<proteinExistence type="predicted"/>
<dbReference type="KEGG" id="bman:114252695"/>
<protein>
    <submittedName>
        <fullName evidence="3">Uncharacterized protein LOC114252695</fullName>
    </submittedName>
</protein>
<accession>A0A6J2KL76</accession>
<feature type="chain" id="PRO_5027069694" evidence="1">
    <location>
        <begin position="17"/>
        <end position="130"/>
    </location>
</feature>
<keyword evidence="2" id="KW-1185">Reference proteome</keyword>
<evidence type="ECO:0000313" key="3">
    <source>
        <dbReference type="RefSeq" id="XP_028043081.1"/>
    </source>
</evidence>
<dbReference type="GeneID" id="114252695"/>
<dbReference type="OrthoDB" id="7440610at2759"/>
<evidence type="ECO:0000256" key="1">
    <source>
        <dbReference type="SAM" id="SignalP"/>
    </source>
</evidence>
<feature type="signal peptide" evidence="1">
    <location>
        <begin position="1"/>
        <end position="16"/>
    </location>
</feature>
<dbReference type="RefSeq" id="XP_028043081.1">
    <property type="nucleotide sequence ID" value="XM_028187280.1"/>
</dbReference>
<dbReference type="Proteomes" id="UP000504629">
    <property type="component" value="Unplaced"/>
</dbReference>
<dbReference type="AlphaFoldDB" id="A0A6J2KL76"/>
<reference evidence="3" key="1">
    <citation type="submission" date="2025-08" db="UniProtKB">
        <authorList>
            <consortium name="RefSeq"/>
        </authorList>
    </citation>
    <scope>IDENTIFICATION</scope>
    <source>
        <tissue evidence="3">Silk gland</tissue>
    </source>
</reference>
<evidence type="ECO:0000313" key="2">
    <source>
        <dbReference type="Proteomes" id="UP000504629"/>
    </source>
</evidence>
<keyword evidence="1" id="KW-0732">Signal</keyword>
<gene>
    <name evidence="3" type="primary">LOC114252695</name>
</gene>
<sequence length="130" mass="15142">MKYILIVLSCAFLVNCQPPHPDVVAVRQQEEHLPPHLRSPVLHNPNLQEVLPLTSLLHNGEKLVYEREANKVSRNEIYNILTHAGFISRQKYAHLSQRKPYQYWSAGNNQKNIDEPLTAEFPIQDYLQYL</sequence>
<organism evidence="2 3">
    <name type="scientific">Bombyx mandarina</name>
    <name type="common">Wild silk moth</name>
    <name type="synonym">Wild silkworm</name>
    <dbReference type="NCBI Taxonomy" id="7092"/>
    <lineage>
        <taxon>Eukaryota</taxon>
        <taxon>Metazoa</taxon>
        <taxon>Ecdysozoa</taxon>
        <taxon>Arthropoda</taxon>
        <taxon>Hexapoda</taxon>
        <taxon>Insecta</taxon>
        <taxon>Pterygota</taxon>
        <taxon>Neoptera</taxon>
        <taxon>Endopterygota</taxon>
        <taxon>Lepidoptera</taxon>
        <taxon>Glossata</taxon>
        <taxon>Ditrysia</taxon>
        <taxon>Bombycoidea</taxon>
        <taxon>Bombycidae</taxon>
        <taxon>Bombycinae</taxon>
        <taxon>Bombyx</taxon>
    </lineage>
</organism>
<name>A0A6J2KL76_BOMMA</name>